<evidence type="ECO:0000256" key="4">
    <source>
        <dbReference type="ARBA" id="ARBA00022803"/>
    </source>
</evidence>
<dbReference type="GO" id="GO:0031072">
    <property type="term" value="F:heat shock protein binding"/>
    <property type="evidence" value="ECO:0007669"/>
    <property type="project" value="TreeGrafter"/>
</dbReference>
<sequence>MADSLYFNEHTKTYDIPITHLDFKYINECNNIKELENIMKTLRSGEVGRYAELESCCEERIRLLNPDSRVLRMSVPLTSWSQVNENERAEYMTGVENWLTEMHEINEDGDSEDLDIPVLRHTNRQNHSEFETEITETGVVYDEELPPVRKEMVFQSNNRSAVRAWCDDEGFRPKRVGKPREYSEWDK</sequence>
<dbReference type="AlphaFoldDB" id="A0A5J4NFH0"/>
<organism evidence="5 6">
    <name type="scientific">Paragonimus westermani</name>
    <dbReference type="NCBI Taxonomy" id="34504"/>
    <lineage>
        <taxon>Eukaryota</taxon>
        <taxon>Metazoa</taxon>
        <taxon>Spiralia</taxon>
        <taxon>Lophotrochozoa</taxon>
        <taxon>Platyhelminthes</taxon>
        <taxon>Trematoda</taxon>
        <taxon>Digenea</taxon>
        <taxon>Plagiorchiida</taxon>
        <taxon>Troglotremata</taxon>
        <taxon>Troglotrematidae</taxon>
        <taxon>Paragonimus</taxon>
    </lineage>
</organism>
<evidence type="ECO:0000313" key="5">
    <source>
        <dbReference type="EMBL" id="KAA3674411.1"/>
    </source>
</evidence>
<gene>
    <name evidence="5" type="ORF">DEA37_0012146</name>
</gene>
<keyword evidence="3" id="KW-0677">Repeat</keyword>
<evidence type="ECO:0000256" key="1">
    <source>
        <dbReference type="ARBA" id="ARBA00004496"/>
    </source>
</evidence>
<keyword evidence="4" id="KW-0802">TPR repeat</keyword>
<dbReference type="PANTHER" id="PTHR45984:SF2">
    <property type="entry name" value="MITOCHONDRIAL IMPORT RECEPTOR SUBUNIT TOM34"/>
    <property type="match status" value="1"/>
</dbReference>
<dbReference type="InterPro" id="IPR051982">
    <property type="entry name" value="CiliaryAsmbly_MitoImport"/>
</dbReference>
<dbReference type="GO" id="GO:0006626">
    <property type="term" value="P:protein targeting to mitochondrion"/>
    <property type="evidence" value="ECO:0007669"/>
    <property type="project" value="TreeGrafter"/>
</dbReference>
<accession>A0A5J4NFH0</accession>
<protein>
    <submittedName>
        <fullName evidence="5">Uncharacterized protein</fullName>
    </submittedName>
</protein>
<keyword evidence="2" id="KW-0963">Cytoplasm</keyword>
<dbReference type="GO" id="GO:0005739">
    <property type="term" value="C:mitochondrion"/>
    <property type="evidence" value="ECO:0007669"/>
    <property type="project" value="TreeGrafter"/>
</dbReference>
<dbReference type="GO" id="GO:0005829">
    <property type="term" value="C:cytosol"/>
    <property type="evidence" value="ECO:0007669"/>
    <property type="project" value="TreeGrafter"/>
</dbReference>
<comment type="subcellular location">
    <subcellularLocation>
        <location evidence="1">Cytoplasm</location>
    </subcellularLocation>
</comment>
<proteinExistence type="predicted"/>
<dbReference type="EMBL" id="QNGE01003169">
    <property type="protein sequence ID" value="KAA3674411.1"/>
    <property type="molecule type" value="Genomic_DNA"/>
</dbReference>
<evidence type="ECO:0000256" key="2">
    <source>
        <dbReference type="ARBA" id="ARBA00022490"/>
    </source>
</evidence>
<dbReference type="Proteomes" id="UP000324629">
    <property type="component" value="Unassembled WGS sequence"/>
</dbReference>
<evidence type="ECO:0000313" key="6">
    <source>
        <dbReference type="Proteomes" id="UP000324629"/>
    </source>
</evidence>
<reference evidence="5 6" key="1">
    <citation type="journal article" date="2019" name="Gigascience">
        <title>Whole-genome sequence of the oriental lung fluke Paragonimus westermani.</title>
        <authorList>
            <person name="Oey H."/>
            <person name="Zakrzewski M."/>
            <person name="Narain K."/>
            <person name="Devi K.R."/>
            <person name="Agatsuma T."/>
            <person name="Nawaratna S."/>
            <person name="Gobert G.N."/>
            <person name="Jones M.K."/>
            <person name="Ragan M.A."/>
            <person name="McManus D.P."/>
            <person name="Krause L."/>
        </authorList>
    </citation>
    <scope>NUCLEOTIDE SEQUENCE [LARGE SCALE GENOMIC DNA]</scope>
    <source>
        <strain evidence="5 6">IND2009</strain>
    </source>
</reference>
<dbReference type="PANTHER" id="PTHR45984">
    <property type="entry name" value="RNA (RNA) POLYMERASE II ASSOCIATED PROTEIN HOMOLOG"/>
    <property type="match status" value="1"/>
</dbReference>
<keyword evidence="6" id="KW-1185">Reference proteome</keyword>
<comment type="caution">
    <text evidence="5">The sequence shown here is derived from an EMBL/GenBank/DDBJ whole genome shotgun (WGS) entry which is preliminary data.</text>
</comment>
<name>A0A5J4NFH0_9TREM</name>
<evidence type="ECO:0000256" key="3">
    <source>
        <dbReference type="ARBA" id="ARBA00022737"/>
    </source>
</evidence>